<dbReference type="PANTHER" id="PTHR32039">
    <property type="entry name" value="MAGNESIUM-CHELATASE SUBUNIT CHLI"/>
    <property type="match status" value="1"/>
</dbReference>
<dbReference type="PANTHER" id="PTHR32039:SF7">
    <property type="entry name" value="COMPETENCE PROTEIN COMM"/>
    <property type="match status" value="1"/>
</dbReference>
<dbReference type="InterPro" id="IPR025158">
    <property type="entry name" value="Mg_chelat-rel_C"/>
</dbReference>
<name>A0A1X7KBY8_9BACT</name>
<dbReference type="CDD" id="cd00009">
    <property type="entry name" value="AAA"/>
    <property type="match status" value="1"/>
</dbReference>
<dbReference type="InterPro" id="IPR027417">
    <property type="entry name" value="P-loop_NTPase"/>
</dbReference>
<organism evidence="3 4">
    <name type="scientific">Dethiosulfovibrio salsuginis</name>
    <dbReference type="NCBI Taxonomy" id="561720"/>
    <lineage>
        <taxon>Bacteria</taxon>
        <taxon>Thermotogati</taxon>
        <taxon>Synergistota</taxon>
        <taxon>Synergistia</taxon>
        <taxon>Synergistales</taxon>
        <taxon>Dethiosulfovibrionaceae</taxon>
        <taxon>Dethiosulfovibrio</taxon>
    </lineage>
</organism>
<dbReference type="GO" id="GO:0005524">
    <property type="term" value="F:ATP binding"/>
    <property type="evidence" value="ECO:0007669"/>
    <property type="project" value="InterPro"/>
</dbReference>
<dbReference type="Gene3D" id="3.40.50.300">
    <property type="entry name" value="P-loop containing nucleotide triphosphate hydrolases"/>
    <property type="match status" value="1"/>
</dbReference>
<dbReference type="InterPro" id="IPR000523">
    <property type="entry name" value="Mg_chelatse_chII-like_cat_dom"/>
</dbReference>
<accession>A0A1X7KBY8</accession>
<dbReference type="SMART" id="SM00382">
    <property type="entry name" value="AAA"/>
    <property type="match status" value="1"/>
</dbReference>
<evidence type="ECO:0000259" key="2">
    <source>
        <dbReference type="SMART" id="SM00382"/>
    </source>
</evidence>
<dbReference type="Pfam" id="PF01078">
    <property type="entry name" value="Mg_chelatase"/>
    <property type="match status" value="1"/>
</dbReference>
<dbReference type="InterPro" id="IPR045006">
    <property type="entry name" value="CHLI-like"/>
</dbReference>
<dbReference type="SUPFAM" id="SSF52540">
    <property type="entry name" value="P-loop containing nucleoside triphosphate hydrolases"/>
    <property type="match status" value="1"/>
</dbReference>
<gene>
    <name evidence="3" type="ORF">SAMN06275492_12426</name>
</gene>
<feature type="domain" description="AAA+ ATPase" evidence="2">
    <location>
        <begin position="206"/>
        <end position="386"/>
    </location>
</feature>
<dbReference type="SUPFAM" id="SSF54211">
    <property type="entry name" value="Ribosomal protein S5 domain 2-like"/>
    <property type="match status" value="1"/>
</dbReference>
<evidence type="ECO:0000313" key="4">
    <source>
        <dbReference type="Proteomes" id="UP000193355"/>
    </source>
</evidence>
<keyword evidence="4" id="KW-1185">Reference proteome</keyword>
<dbReference type="InterPro" id="IPR020568">
    <property type="entry name" value="Ribosomal_Su5_D2-typ_SF"/>
</dbReference>
<sequence>MSSVKAVTLKGMEAKEVDVEVEIAGGLFSISIVGLPDASVRESKERVRAALKNAGISLKGRIAVNLAPADLPKEGSMLDLPIAVGLAVKSQSIPLPKPSLFVGELALDGRLRPVRGAISAAILAAEQGLPLYCPSENGSQVGLVRGVEAYKVDSLEQILGHLKSGRELASVEAVEIDDLPPSELLDWTDIRGQAMAKRALEIAAAGQHNVLMVGAPGSGKTMLARALRGILPPLSDGEVIESLTIKGVLDSTDHPNRRPPFRVVHHTASTVSVCGGGTALRPGEISLAHRGVLFLDEFTEFRRDLVEALRQPLEDGSIVISRSSGTVTYPSRVLLVLAANPCPCGWWGDSMERCSCSQSDLDRYRRKLSGPVMDRIDLQVSVSRLLPEELIGLAPSKGESSSQVRMRVTAAREAQRARWAFGGWVCNSEVPEKALREHINLSVEAEGTLLKMAEGLKLSARGLGRVLRVARTIADLSGDLQVSSASVMEALAYRGEA</sequence>
<dbReference type="Gene3D" id="3.30.230.10">
    <property type="match status" value="1"/>
</dbReference>
<dbReference type="Proteomes" id="UP000193355">
    <property type="component" value="Unassembled WGS sequence"/>
</dbReference>
<dbReference type="RefSeq" id="WP_407641446.1">
    <property type="nucleotide sequence ID" value="NZ_FXBB01000024.1"/>
</dbReference>
<dbReference type="STRING" id="561720.SAMN06275492_12426"/>
<dbReference type="NCBIfam" id="TIGR00368">
    <property type="entry name" value="YifB family Mg chelatase-like AAA ATPase"/>
    <property type="match status" value="1"/>
</dbReference>
<dbReference type="Pfam" id="PF13335">
    <property type="entry name" value="Mg_chelatase_C"/>
    <property type="match status" value="1"/>
</dbReference>
<evidence type="ECO:0000256" key="1">
    <source>
        <dbReference type="ARBA" id="ARBA00006354"/>
    </source>
</evidence>
<dbReference type="AlphaFoldDB" id="A0A1X7KBY8"/>
<comment type="similarity">
    <text evidence="1">Belongs to the Mg-chelatase subunits D/I family. ComM subfamily.</text>
</comment>
<protein>
    <submittedName>
        <fullName evidence="3">Magnesium chelatase family protein</fullName>
    </submittedName>
</protein>
<dbReference type="EMBL" id="FXBB01000024">
    <property type="protein sequence ID" value="SMG38033.1"/>
    <property type="molecule type" value="Genomic_DNA"/>
</dbReference>
<evidence type="ECO:0000313" key="3">
    <source>
        <dbReference type="EMBL" id="SMG38033.1"/>
    </source>
</evidence>
<dbReference type="Pfam" id="PF13541">
    <property type="entry name" value="ChlI"/>
    <property type="match status" value="1"/>
</dbReference>
<dbReference type="InterPro" id="IPR004482">
    <property type="entry name" value="Mg_chelat-rel"/>
</dbReference>
<proteinExistence type="inferred from homology"/>
<dbReference type="InterPro" id="IPR003593">
    <property type="entry name" value="AAA+_ATPase"/>
</dbReference>
<dbReference type="InterPro" id="IPR014721">
    <property type="entry name" value="Ribsml_uS5_D2-typ_fold_subgr"/>
</dbReference>
<reference evidence="4" key="1">
    <citation type="submission" date="2017-04" db="EMBL/GenBank/DDBJ databases">
        <authorList>
            <person name="Varghese N."/>
            <person name="Submissions S."/>
        </authorList>
    </citation>
    <scope>NUCLEOTIDE SEQUENCE [LARGE SCALE GENOMIC DNA]</scope>
    <source>
        <strain evidence="4">USBA 82</strain>
    </source>
</reference>